<feature type="domain" description="Aminotransferase class I/classII large" evidence="7">
    <location>
        <begin position="32"/>
        <end position="383"/>
    </location>
</feature>
<dbReference type="Gene3D" id="3.40.640.10">
    <property type="entry name" value="Type I PLP-dependent aspartate aminotransferase-like (Major domain)"/>
    <property type="match status" value="1"/>
</dbReference>
<dbReference type="CDD" id="cd00609">
    <property type="entry name" value="AAT_like"/>
    <property type="match status" value="1"/>
</dbReference>
<name>C0CPA0_BLAHS</name>
<dbReference type="InterPro" id="IPR004838">
    <property type="entry name" value="NHTrfase_class1_PyrdxlP-BS"/>
</dbReference>
<dbReference type="EC" id="2.6.1.-" evidence="6"/>
<dbReference type="Gene3D" id="3.90.1150.10">
    <property type="entry name" value="Aspartate Aminotransferase, domain 1"/>
    <property type="match status" value="1"/>
</dbReference>
<dbReference type="EMBL" id="ACBZ01000147">
    <property type="protein sequence ID" value="EEG48415.1"/>
    <property type="molecule type" value="Genomic_DNA"/>
</dbReference>
<gene>
    <name evidence="8" type="ORF">RUMHYD_02701</name>
</gene>
<evidence type="ECO:0000256" key="3">
    <source>
        <dbReference type="ARBA" id="ARBA00022576"/>
    </source>
</evidence>
<comment type="similarity">
    <text evidence="2 6">Belongs to the class-I pyridoxal-phosphate-dependent aminotransferase family.</text>
</comment>
<dbReference type="GO" id="GO:0030170">
    <property type="term" value="F:pyridoxal phosphate binding"/>
    <property type="evidence" value="ECO:0007669"/>
    <property type="project" value="InterPro"/>
</dbReference>
<dbReference type="InterPro" id="IPR015422">
    <property type="entry name" value="PyrdxlP-dep_Trfase_small"/>
</dbReference>
<evidence type="ECO:0000259" key="7">
    <source>
        <dbReference type="Pfam" id="PF00155"/>
    </source>
</evidence>
<evidence type="ECO:0000313" key="8">
    <source>
        <dbReference type="EMBL" id="EEG48415.1"/>
    </source>
</evidence>
<keyword evidence="3 6" id="KW-0032">Aminotransferase</keyword>
<dbReference type="Pfam" id="PF00155">
    <property type="entry name" value="Aminotran_1_2"/>
    <property type="match status" value="1"/>
</dbReference>
<evidence type="ECO:0000256" key="6">
    <source>
        <dbReference type="RuleBase" id="RU000481"/>
    </source>
</evidence>
<dbReference type="eggNOG" id="COG0436">
    <property type="taxonomic scope" value="Bacteria"/>
</dbReference>
<dbReference type="FunFam" id="3.40.640.10:FF:000033">
    <property type="entry name" value="Aspartate aminotransferase"/>
    <property type="match status" value="1"/>
</dbReference>
<dbReference type="InterPro" id="IPR050596">
    <property type="entry name" value="AspAT/PAT-like"/>
</dbReference>
<keyword evidence="5" id="KW-0663">Pyridoxal phosphate</keyword>
<organism evidence="8 9">
    <name type="scientific">Blautia hydrogenotrophica (strain DSM 10507 / JCM 14656 / S5a33)</name>
    <name type="common">Ruminococcus hydrogenotrophicus</name>
    <dbReference type="NCBI Taxonomy" id="476272"/>
    <lineage>
        <taxon>Bacteria</taxon>
        <taxon>Bacillati</taxon>
        <taxon>Bacillota</taxon>
        <taxon>Clostridia</taxon>
        <taxon>Lachnospirales</taxon>
        <taxon>Lachnospiraceae</taxon>
        <taxon>Blautia</taxon>
    </lineage>
</organism>
<keyword evidence="9" id="KW-1185">Reference proteome</keyword>
<evidence type="ECO:0000313" key="9">
    <source>
        <dbReference type="Proteomes" id="UP000003100"/>
    </source>
</evidence>
<dbReference type="PANTHER" id="PTHR46383:SF1">
    <property type="entry name" value="ASPARTATE AMINOTRANSFERASE"/>
    <property type="match status" value="1"/>
</dbReference>
<evidence type="ECO:0000256" key="1">
    <source>
        <dbReference type="ARBA" id="ARBA00001933"/>
    </source>
</evidence>
<dbReference type="InterPro" id="IPR015424">
    <property type="entry name" value="PyrdxlP-dep_Trfase"/>
</dbReference>
<accession>C0CPA0</accession>
<sequence length="391" mass="43711">MNTFNNAIESLKPSASIKYIEKAKIMKMNGENVIGLSGGDPDFPTPKKICDAAYDGMVNKHDTHYTLGAGIPEFREKIAKKLREENHINCTKDNILVTPGGKIAIYTAVRSLLNPGDEVLCPEPNWVSYEPIISASYGVPVSLGLSYEDNYRISEKLLEDATTEKTRLIIINYPCNPTGKILHEDEALELVSYLKKHPDVLILSDEIYEKVIFDGNKHISLASFSEIADQVITINGFSKCAAMTGWRLGYACASETVLKHMIQLWQHMMTCTSGFIQDGGMTALDCHEEMAEMCRIYQQRRDAFIDRLNEIPCVTCEKPEGTFYAWVKFNIPNMSSYEICDYLLDNAKVSGVPGDAYGKGGANCMRFSFANSMEDLMEAADRIKKALEKLN</sequence>
<comment type="cofactor">
    <cofactor evidence="1 6">
        <name>pyridoxal 5'-phosphate</name>
        <dbReference type="ChEBI" id="CHEBI:597326"/>
    </cofactor>
</comment>
<dbReference type="PANTHER" id="PTHR46383">
    <property type="entry name" value="ASPARTATE AMINOTRANSFERASE"/>
    <property type="match status" value="1"/>
</dbReference>
<dbReference type="GO" id="GO:0008483">
    <property type="term" value="F:transaminase activity"/>
    <property type="evidence" value="ECO:0007669"/>
    <property type="project" value="UniProtKB-KW"/>
</dbReference>
<dbReference type="GeneID" id="86822719"/>
<dbReference type="InterPro" id="IPR015421">
    <property type="entry name" value="PyrdxlP-dep_Trfase_major"/>
</dbReference>
<evidence type="ECO:0000256" key="2">
    <source>
        <dbReference type="ARBA" id="ARBA00007441"/>
    </source>
</evidence>
<dbReference type="Proteomes" id="UP000003100">
    <property type="component" value="Unassembled WGS sequence"/>
</dbReference>
<dbReference type="AlphaFoldDB" id="C0CPA0"/>
<dbReference type="PROSITE" id="PS00105">
    <property type="entry name" value="AA_TRANSFER_CLASS_1"/>
    <property type="match status" value="1"/>
</dbReference>
<dbReference type="HOGENOM" id="CLU_017584_4_3_9"/>
<evidence type="ECO:0000256" key="4">
    <source>
        <dbReference type="ARBA" id="ARBA00022679"/>
    </source>
</evidence>
<dbReference type="GO" id="GO:0006520">
    <property type="term" value="P:amino acid metabolic process"/>
    <property type="evidence" value="ECO:0007669"/>
    <property type="project" value="InterPro"/>
</dbReference>
<reference evidence="8 9" key="2">
    <citation type="submission" date="2009-02" db="EMBL/GenBank/DDBJ databases">
        <title>Draft genome sequence of Blautia hydrogenotrophica DSM 10507 (Ruminococcus hydrogenotrophicus DSM 10507).</title>
        <authorList>
            <person name="Sudarsanam P."/>
            <person name="Ley R."/>
            <person name="Guruge J."/>
            <person name="Turnbaugh P.J."/>
            <person name="Mahowald M."/>
            <person name="Liep D."/>
            <person name="Gordon J."/>
        </authorList>
    </citation>
    <scope>NUCLEOTIDE SEQUENCE [LARGE SCALE GENOMIC DNA]</scope>
    <source>
        <strain evidence="9">DSM 10507 / JCM 14656 / S5a33</strain>
    </source>
</reference>
<proteinExistence type="inferred from homology"/>
<evidence type="ECO:0000256" key="5">
    <source>
        <dbReference type="ARBA" id="ARBA00022898"/>
    </source>
</evidence>
<keyword evidence="4 6" id="KW-0808">Transferase</keyword>
<dbReference type="InterPro" id="IPR004839">
    <property type="entry name" value="Aminotransferase_I/II_large"/>
</dbReference>
<protein>
    <recommendedName>
        <fullName evidence="6">Aminotransferase</fullName>
        <ecNumber evidence="6">2.6.1.-</ecNumber>
    </recommendedName>
</protein>
<dbReference type="RefSeq" id="WP_005950272.1">
    <property type="nucleotide sequence ID" value="NZ_CP136423.1"/>
</dbReference>
<dbReference type="SUPFAM" id="SSF53383">
    <property type="entry name" value="PLP-dependent transferases"/>
    <property type="match status" value="1"/>
</dbReference>
<reference evidence="8 9" key="1">
    <citation type="submission" date="2009-01" db="EMBL/GenBank/DDBJ databases">
        <authorList>
            <person name="Fulton L."/>
            <person name="Clifton S."/>
            <person name="Fulton B."/>
            <person name="Xu J."/>
            <person name="Minx P."/>
            <person name="Pepin K.H."/>
            <person name="Johnson M."/>
            <person name="Bhonagiri V."/>
            <person name="Nash W.E."/>
            <person name="Mardis E.R."/>
            <person name="Wilson R.K."/>
        </authorList>
    </citation>
    <scope>NUCLEOTIDE SEQUENCE [LARGE SCALE GENOMIC DNA]</scope>
    <source>
        <strain evidence="9">DSM 10507 / JCM 14656 / S5a33</strain>
    </source>
</reference>
<dbReference type="PATRIC" id="fig|476272.21.peg.831"/>